<dbReference type="CDD" id="cd02901">
    <property type="entry name" value="Macro_Poa1p-like"/>
    <property type="match status" value="1"/>
</dbReference>
<evidence type="ECO:0000256" key="1">
    <source>
        <dbReference type="ARBA" id="ARBA00035885"/>
    </source>
</evidence>
<dbReference type="GO" id="GO:0140291">
    <property type="term" value="P:peptidyl-glutamate ADP-deribosylation"/>
    <property type="evidence" value="ECO:0007669"/>
    <property type="project" value="TreeGrafter"/>
</dbReference>
<comment type="catalytic activity">
    <reaction evidence="1">
        <text>an N-(ADP-alpha-D-ribosyl)-thymidine in DNA + H2O = a thymidine in DNA + ADP-D-ribose</text>
        <dbReference type="Rhea" id="RHEA:71655"/>
        <dbReference type="Rhea" id="RHEA-COMP:13556"/>
        <dbReference type="Rhea" id="RHEA-COMP:18051"/>
        <dbReference type="ChEBI" id="CHEBI:15377"/>
        <dbReference type="ChEBI" id="CHEBI:57967"/>
        <dbReference type="ChEBI" id="CHEBI:137386"/>
        <dbReference type="ChEBI" id="CHEBI:191199"/>
    </reaction>
    <physiologicalReaction direction="left-to-right" evidence="1">
        <dbReference type="Rhea" id="RHEA:71656"/>
    </physiologicalReaction>
</comment>
<comment type="caution">
    <text evidence="3">The sequence shown here is derived from an EMBL/GenBank/DDBJ whole genome shotgun (WGS) entry which is preliminary data.</text>
</comment>
<protein>
    <submittedName>
        <fullName evidence="3">Macro domain-containing protein</fullName>
    </submittedName>
</protein>
<name>A0A9D1ZLN6_9LACO</name>
<organism evidence="3 4">
    <name type="scientific">Candidatus Companilactobacillus pullicola</name>
    <dbReference type="NCBI Taxonomy" id="2838523"/>
    <lineage>
        <taxon>Bacteria</taxon>
        <taxon>Bacillati</taxon>
        <taxon>Bacillota</taxon>
        <taxon>Bacilli</taxon>
        <taxon>Lactobacillales</taxon>
        <taxon>Lactobacillaceae</taxon>
        <taxon>Companilactobacillus</taxon>
    </lineage>
</organism>
<dbReference type="PANTHER" id="PTHR12521">
    <property type="entry name" value="PROTEIN C6ORF130"/>
    <property type="match status" value="1"/>
</dbReference>
<reference evidence="3" key="1">
    <citation type="journal article" date="2021" name="PeerJ">
        <title>Extensive microbial diversity within the chicken gut microbiome revealed by metagenomics and culture.</title>
        <authorList>
            <person name="Gilroy R."/>
            <person name="Ravi A."/>
            <person name="Getino M."/>
            <person name="Pursley I."/>
            <person name="Horton D.L."/>
            <person name="Alikhan N.F."/>
            <person name="Baker D."/>
            <person name="Gharbi K."/>
            <person name="Hall N."/>
            <person name="Watson M."/>
            <person name="Adriaenssens E.M."/>
            <person name="Foster-Nyarko E."/>
            <person name="Jarju S."/>
            <person name="Secka A."/>
            <person name="Antonio M."/>
            <person name="Oren A."/>
            <person name="Chaudhuri R.R."/>
            <person name="La Ragione R."/>
            <person name="Hildebrand F."/>
            <person name="Pallen M.J."/>
        </authorList>
    </citation>
    <scope>NUCLEOTIDE SEQUENCE</scope>
    <source>
        <strain evidence="3">3204</strain>
    </source>
</reference>
<proteinExistence type="predicted"/>
<gene>
    <name evidence="3" type="ORF">H9820_01960</name>
</gene>
<accession>A0A9D1ZLN6</accession>
<dbReference type="InterPro" id="IPR043472">
    <property type="entry name" value="Macro_dom-like"/>
</dbReference>
<dbReference type="PANTHER" id="PTHR12521:SF0">
    <property type="entry name" value="ADP-RIBOSE GLYCOHYDROLASE OARD1"/>
    <property type="match status" value="1"/>
</dbReference>
<dbReference type="Gene3D" id="3.40.220.10">
    <property type="entry name" value="Leucine Aminopeptidase, subunit E, domain 1"/>
    <property type="match status" value="1"/>
</dbReference>
<dbReference type="Pfam" id="PF01661">
    <property type="entry name" value="Macro"/>
    <property type="match status" value="1"/>
</dbReference>
<dbReference type="InterPro" id="IPR050892">
    <property type="entry name" value="ADP-ribose_metab_enzymes"/>
</dbReference>
<dbReference type="AlphaFoldDB" id="A0A9D1ZLN6"/>
<dbReference type="SMART" id="SM00506">
    <property type="entry name" value="A1pp"/>
    <property type="match status" value="1"/>
</dbReference>
<reference evidence="3" key="2">
    <citation type="submission" date="2021-04" db="EMBL/GenBank/DDBJ databases">
        <authorList>
            <person name="Gilroy R."/>
        </authorList>
    </citation>
    <scope>NUCLEOTIDE SEQUENCE</scope>
    <source>
        <strain evidence="3">3204</strain>
    </source>
</reference>
<evidence type="ECO:0000259" key="2">
    <source>
        <dbReference type="PROSITE" id="PS51154"/>
    </source>
</evidence>
<dbReference type="Proteomes" id="UP000824013">
    <property type="component" value="Unassembled WGS sequence"/>
</dbReference>
<evidence type="ECO:0000313" key="4">
    <source>
        <dbReference type="Proteomes" id="UP000824013"/>
    </source>
</evidence>
<sequence>MLVYVESNLFDSQAQVLVNTVNTVGVMGKGIALQFKKLYPDMFRKYQSFCDNGSLTIGKLYLYKTPNKWILNFPTKKNWRNKSKIEYIDEGLKKFVETYSEKGIESISFPQLGTGNGGLDWEKEVKPLMEKYLRKLPIKVYIHIYTGWEKEPEYKDIKSMRKWIESEPKSLSLNEFKNDFISVQDGSNFNLADRHVVISNNQDSIDETAGSFMAITNEKNGKEYSITQSDIADLWTRLRDQGAILDIDLPQNILKFKDKNFFKNLLLKLPYIGVEPAIVSGERMDMLVLKKNNLSQQNTQTINLMEG</sequence>
<dbReference type="PROSITE" id="PS51154">
    <property type="entry name" value="MACRO"/>
    <property type="match status" value="1"/>
</dbReference>
<dbReference type="EMBL" id="DXCM01000018">
    <property type="protein sequence ID" value="HIY91693.1"/>
    <property type="molecule type" value="Genomic_DNA"/>
</dbReference>
<evidence type="ECO:0000313" key="3">
    <source>
        <dbReference type="EMBL" id="HIY91693.1"/>
    </source>
</evidence>
<feature type="domain" description="Macro" evidence="2">
    <location>
        <begin position="1"/>
        <end position="149"/>
    </location>
</feature>
<dbReference type="SUPFAM" id="SSF52949">
    <property type="entry name" value="Macro domain-like"/>
    <property type="match status" value="1"/>
</dbReference>
<dbReference type="InterPro" id="IPR002589">
    <property type="entry name" value="Macro_dom"/>
</dbReference>